<feature type="chain" id="PRO_5022112548" evidence="2">
    <location>
        <begin position="24"/>
        <end position="184"/>
    </location>
</feature>
<proteinExistence type="predicted"/>
<organism evidence="3 4">
    <name type="scientific">Xylaria flabelliformis</name>
    <dbReference type="NCBI Taxonomy" id="2512241"/>
    <lineage>
        <taxon>Eukaryota</taxon>
        <taxon>Fungi</taxon>
        <taxon>Dikarya</taxon>
        <taxon>Ascomycota</taxon>
        <taxon>Pezizomycotina</taxon>
        <taxon>Sordariomycetes</taxon>
        <taxon>Xylariomycetidae</taxon>
        <taxon>Xylariales</taxon>
        <taxon>Xylariaceae</taxon>
        <taxon>Xylaria</taxon>
    </lineage>
</organism>
<feature type="compositionally biased region" description="Pro residues" evidence="1">
    <location>
        <begin position="90"/>
        <end position="110"/>
    </location>
</feature>
<comment type="caution">
    <text evidence="3">The sequence shown here is derived from an EMBL/GenBank/DDBJ whole genome shotgun (WGS) entry which is preliminary data.</text>
</comment>
<evidence type="ECO:0000313" key="3">
    <source>
        <dbReference type="EMBL" id="TRX96839.1"/>
    </source>
</evidence>
<sequence length="184" mass="19772">MPILKFITASYLLAISAAAPAETQHHNIKPAPEYSYPHYPIITTTPTQSSYSSQTLPGSCYTTWDDCKHTTATVKTHECYTRTSLIPPGKQPPIFPHSPYSTPPIIPSSPPNSIKAKEEEKGLTPTQHPAQLSPAPRGPRTSGASTTLPCPTCEACPIPTEWITYTTGCVGTPTITEVNTVTPA</sequence>
<reference evidence="4" key="1">
    <citation type="submission" date="2019-06" db="EMBL/GenBank/DDBJ databases">
        <title>Draft genome sequence of the griseofulvin-producing fungus Xylaria cubensis strain G536.</title>
        <authorList>
            <person name="Mead M.E."/>
            <person name="Raja H.A."/>
            <person name="Steenwyk J.L."/>
            <person name="Knowles S.L."/>
            <person name="Oberlies N.H."/>
            <person name="Rokas A."/>
        </authorList>
    </citation>
    <scope>NUCLEOTIDE SEQUENCE [LARGE SCALE GENOMIC DNA]</scope>
    <source>
        <strain evidence="4">G536</strain>
    </source>
</reference>
<dbReference type="Proteomes" id="UP000319160">
    <property type="component" value="Unassembled WGS sequence"/>
</dbReference>
<dbReference type="OrthoDB" id="4753755at2759"/>
<evidence type="ECO:0000313" key="4">
    <source>
        <dbReference type="Proteomes" id="UP000319160"/>
    </source>
</evidence>
<evidence type="ECO:0000256" key="2">
    <source>
        <dbReference type="SAM" id="SignalP"/>
    </source>
</evidence>
<dbReference type="AlphaFoldDB" id="A0A553I9G5"/>
<name>A0A553I9G5_9PEZI</name>
<protein>
    <submittedName>
        <fullName evidence="3">Uncharacterized protein</fullName>
    </submittedName>
</protein>
<feature type="region of interest" description="Disordered" evidence="1">
    <location>
        <begin position="90"/>
        <end position="144"/>
    </location>
</feature>
<keyword evidence="4" id="KW-1185">Reference proteome</keyword>
<accession>A0A553I9G5</accession>
<gene>
    <name evidence="3" type="ORF">FHL15_002145</name>
</gene>
<feature type="signal peptide" evidence="2">
    <location>
        <begin position="1"/>
        <end position="23"/>
    </location>
</feature>
<evidence type="ECO:0000256" key="1">
    <source>
        <dbReference type="SAM" id="MobiDB-lite"/>
    </source>
</evidence>
<keyword evidence="2" id="KW-0732">Signal</keyword>
<dbReference type="EMBL" id="VFLP01000008">
    <property type="protein sequence ID" value="TRX96839.1"/>
    <property type="molecule type" value="Genomic_DNA"/>
</dbReference>